<dbReference type="GeneID" id="96261135"/>
<gene>
    <name evidence="1" type="ORF">JW613_21175</name>
</gene>
<dbReference type="Proteomes" id="UP000721954">
    <property type="component" value="Unassembled WGS sequence"/>
</dbReference>
<dbReference type="RefSeq" id="WP_209212429.1">
    <property type="nucleotide sequence ID" value="NZ_JAFFZM010000013.1"/>
</dbReference>
<keyword evidence="2" id="KW-1185">Reference proteome</keyword>
<organism evidence="1 2">
    <name type="scientific">Streptomyces smyrnaeus</name>
    <dbReference type="NCBI Taxonomy" id="1387713"/>
    <lineage>
        <taxon>Bacteria</taxon>
        <taxon>Bacillati</taxon>
        <taxon>Actinomycetota</taxon>
        <taxon>Actinomycetes</taxon>
        <taxon>Kitasatosporales</taxon>
        <taxon>Streptomycetaceae</taxon>
        <taxon>Streptomyces</taxon>
    </lineage>
</organism>
<protein>
    <submittedName>
        <fullName evidence="1">Uncharacterized protein</fullName>
    </submittedName>
</protein>
<reference evidence="1 2" key="1">
    <citation type="submission" date="2021-02" db="EMBL/GenBank/DDBJ databases">
        <title>Streptomyces spirodelae sp. nov., isolated from duckweed.</title>
        <authorList>
            <person name="Saimee Y."/>
            <person name="Duangmal K."/>
        </authorList>
    </citation>
    <scope>NUCLEOTIDE SEQUENCE [LARGE SCALE GENOMIC DNA]</scope>
    <source>
        <strain evidence="1 2">DSM 42105</strain>
    </source>
</reference>
<comment type="caution">
    <text evidence="1">The sequence shown here is derived from an EMBL/GenBank/DDBJ whole genome shotgun (WGS) entry which is preliminary data.</text>
</comment>
<dbReference type="EMBL" id="JAFFZM010000013">
    <property type="protein sequence ID" value="MBO8200802.1"/>
    <property type="molecule type" value="Genomic_DNA"/>
</dbReference>
<evidence type="ECO:0000313" key="1">
    <source>
        <dbReference type="EMBL" id="MBO8200802.1"/>
    </source>
</evidence>
<evidence type="ECO:0000313" key="2">
    <source>
        <dbReference type="Proteomes" id="UP000721954"/>
    </source>
</evidence>
<proteinExistence type="predicted"/>
<name>A0ABS3XZG7_9ACTN</name>
<sequence>MGKIGSEVAEVSLDFGGAVHSDGAAERQQRSHVLQLQEADRHLAAGGGFFMAVPYESSAEEPSRSLDLGLVDGGADLDREAVFLACTATSSA</sequence>
<accession>A0ABS3XZG7</accession>